<accession>A0AAW9S3V6</accession>
<dbReference type="FunFam" id="1.10.287.70:FF:000028">
    <property type="entry name" value="potassium voltage-gated channel subfamily D member 3"/>
    <property type="match status" value="1"/>
</dbReference>
<evidence type="ECO:0000256" key="3">
    <source>
        <dbReference type="ARBA" id="ARBA00022538"/>
    </source>
</evidence>
<dbReference type="InterPro" id="IPR005821">
    <property type="entry name" value="Ion_trans_dom"/>
</dbReference>
<dbReference type="EMBL" id="JAZHOF010000011">
    <property type="protein sequence ID" value="MEJ8574281.1"/>
    <property type="molecule type" value="Genomic_DNA"/>
</dbReference>
<dbReference type="Pfam" id="PF00027">
    <property type="entry name" value="cNMP_binding"/>
    <property type="match status" value="1"/>
</dbReference>
<keyword evidence="8" id="KW-0406">Ion transport</keyword>
<keyword evidence="6" id="KW-0630">Potassium</keyword>
<evidence type="ECO:0000313" key="14">
    <source>
        <dbReference type="Proteomes" id="UP001378188"/>
    </source>
</evidence>
<dbReference type="AlphaFoldDB" id="A0AAW9S3V6"/>
<dbReference type="SMART" id="SM00100">
    <property type="entry name" value="cNMP"/>
    <property type="match status" value="1"/>
</dbReference>
<evidence type="ECO:0000256" key="6">
    <source>
        <dbReference type="ARBA" id="ARBA00022958"/>
    </source>
</evidence>
<dbReference type="PANTHER" id="PTHR11537">
    <property type="entry name" value="VOLTAGE-GATED POTASSIUM CHANNEL"/>
    <property type="match status" value="1"/>
</dbReference>
<dbReference type="RefSeq" id="WP_340331982.1">
    <property type="nucleotide sequence ID" value="NZ_JAZHOF010000011.1"/>
</dbReference>
<evidence type="ECO:0000256" key="7">
    <source>
        <dbReference type="ARBA" id="ARBA00022989"/>
    </source>
</evidence>
<evidence type="ECO:0000256" key="4">
    <source>
        <dbReference type="ARBA" id="ARBA00022692"/>
    </source>
</evidence>
<keyword evidence="2" id="KW-0813">Transport</keyword>
<gene>
    <name evidence="13" type="ORF">V3328_22545</name>
</gene>
<dbReference type="Gene3D" id="2.60.120.10">
    <property type="entry name" value="Jelly Rolls"/>
    <property type="match status" value="1"/>
</dbReference>
<evidence type="ECO:0000313" key="13">
    <source>
        <dbReference type="EMBL" id="MEJ8574281.1"/>
    </source>
</evidence>
<evidence type="ECO:0000256" key="10">
    <source>
        <dbReference type="ARBA" id="ARBA00023303"/>
    </source>
</evidence>
<dbReference type="Gene3D" id="1.10.287.70">
    <property type="match status" value="1"/>
</dbReference>
<feature type="transmembrane region" description="Helical" evidence="11">
    <location>
        <begin position="160"/>
        <end position="182"/>
    </location>
</feature>
<evidence type="ECO:0000256" key="11">
    <source>
        <dbReference type="SAM" id="Phobius"/>
    </source>
</evidence>
<evidence type="ECO:0000259" key="12">
    <source>
        <dbReference type="PROSITE" id="PS50042"/>
    </source>
</evidence>
<keyword evidence="5" id="KW-0631">Potassium channel</keyword>
<keyword evidence="9 11" id="KW-0472">Membrane</keyword>
<dbReference type="CDD" id="cd00038">
    <property type="entry name" value="CAP_ED"/>
    <property type="match status" value="1"/>
</dbReference>
<dbReference type="SUPFAM" id="SSF81324">
    <property type="entry name" value="Voltage-gated potassium channels"/>
    <property type="match status" value="1"/>
</dbReference>
<protein>
    <submittedName>
        <fullName evidence="13">Cyclic nucleotide-gated ion channel</fullName>
    </submittedName>
</protein>
<dbReference type="GO" id="GO:0008076">
    <property type="term" value="C:voltage-gated potassium channel complex"/>
    <property type="evidence" value="ECO:0007669"/>
    <property type="project" value="InterPro"/>
</dbReference>
<dbReference type="InterPro" id="IPR028325">
    <property type="entry name" value="VG_K_chnl"/>
</dbReference>
<dbReference type="GO" id="GO:0001508">
    <property type="term" value="P:action potential"/>
    <property type="evidence" value="ECO:0007669"/>
    <property type="project" value="TreeGrafter"/>
</dbReference>
<keyword evidence="7 11" id="KW-1133">Transmembrane helix</keyword>
<dbReference type="InterPro" id="IPR014710">
    <property type="entry name" value="RmlC-like_jellyroll"/>
</dbReference>
<feature type="transmembrane region" description="Helical" evidence="11">
    <location>
        <begin position="222"/>
        <end position="247"/>
    </location>
</feature>
<dbReference type="InterPro" id="IPR018490">
    <property type="entry name" value="cNMP-bd_dom_sf"/>
</dbReference>
<dbReference type="PRINTS" id="PR00169">
    <property type="entry name" value="KCHANNEL"/>
</dbReference>
<dbReference type="GO" id="GO:0005249">
    <property type="term" value="F:voltage-gated potassium channel activity"/>
    <property type="evidence" value="ECO:0007669"/>
    <property type="project" value="InterPro"/>
</dbReference>
<dbReference type="PANTHER" id="PTHR11537:SF254">
    <property type="entry name" value="POTASSIUM VOLTAGE-GATED CHANNEL PROTEIN SHAB"/>
    <property type="match status" value="1"/>
</dbReference>
<evidence type="ECO:0000256" key="8">
    <source>
        <dbReference type="ARBA" id="ARBA00023065"/>
    </source>
</evidence>
<keyword evidence="10" id="KW-0407">Ion channel</keyword>
<proteinExistence type="predicted"/>
<evidence type="ECO:0000256" key="9">
    <source>
        <dbReference type="ARBA" id="ARBA00023136"/>
    </source>
</evidence>
<dbReference type="InterPro" id="IPR000595">
    <property type="entry name" value="cNMP-bd_dom"/>
</dbReference>
<evidence type="ECO:0000256" key="2">
    <source>
        <dbReference type="ARBA" id="ARBA00022448"/>
    </source>
</evidence>
<organism evidence="13 14">
    <name type="scientific">Microbaculum marinum</name>
    <dbReference type="NCBI Taxonomy" id="1764581"/>
    <lineage>
        <taxon>Bacteria</taxon>
        <taxon>Pseudomonadati</taxon>
        <taxon>Pseudomonadota</taxon>
        <taxon>Alphaproteobacteria</taxon>
        <taxon>Hyphomicrobiales</taxon>
        <taxon>Tepidamorphaceae</taxon>
        <taxon>Microbaculum</taxon>
    </lineage>
</organism>
<dbReference type="Proteomes" id="UP001378188">
    <property type="component" value="Unassembled WGS sequence"/>
</dbReference>
<feature type="transmembrane region" description="Helical" evidence="11">
    <location>
        <begin position="28"/>
        <end position="48"/>
    </location>
</feature>
<keyword evidence="14" id="KW-1185">Reference proteome</keyword>
<comment type="subcellular location">
    <subcellularLocation>
        <location evidence="1">Membrane</location>
        <topology evidence="1">Multi-pass membrane protein</topology>
    </subcellularLocation>
</comment>
<name>A0AAW9S3V6_9HYPH</name>
<evidence type="ECO:0000256" key="1">
    <source>
        <dbReference type="ARBA" id="ARBA00004141"/>
    </source>
</evidence>
<reference evidence="13 14" key="1">
    <citation type="submission" date="2024-02" db="EMBL/GenBank/DDBJ databases">
        <title>Genome analysis and characterization of Microbaculum marinisediminis sp. nov., isolated from marine sediment.</title>
        <authorList>
            <person name="Du Z.-J."/>
            <person name="Ye Y.-Q."/>
            <person name="Zhang Z.-R."/>
            <person name="Yuan S.-M."/>
            <person name="Zhang X.-Y."/>
        </authorList>
    </citation>
    <scope>NUCLEOTIDE SEQUENCE [LARGE SCALE GENOMIC DNA]</scope>
    <source>
        <strain evidence="13 14">SDUM1044001</strain>
    </source>
</reference>
<dbReference type="Pfam" id="PF00520">
    <property type="entry name" value="Ion_trans"/>
    <property type="match status" value="1"/>
</dbReference>
<evidence type="ECO:0000256" key="5">
    <source>
        <dbReference type="ARBA" id="ARBA00022826"/>
    </source>
</evidence>
<keyword evidence="4 11" id="KW-0812">Transmembrane</keyword>
<feature type="transmembrane region" description="Helical" evidence="11">
    <location>
        <begin position="101"/>
        <end position="123"/>
    </location>
</feature>
<sequence>MSGTADPLRRRVYAILEREDPDDRVARAVYRIIVAVIVINVVTAILYTDRKLSWLFPADFRVIEAVSLIVFGVEYVARLWACVESPHYRGMSPWRARMRYVVTPAALIDLIALVPFFVVHVAGTDMRALAMLRLLRFLKLARYSPGLSSLVEAIRAERHGLVACFVVLCGGIVIAASAMYAAEGAVQPDKFGSIPEAMWWAVATITTVGYGDVVPVTSIGQIIGGFTMIAGILMLALPVGIFATAFIEVIRRRAFVVTWGMVARLPAFSTLDAATLADIVPKLRAKAVEAGEIVVPRGQVPRAIFFVVSGKVSIDHRGEITELAHGEHFGEVHARNLDQIDARVRAIEATQLLVLAGDDIDAVSAASPELAARLAGVSTFTVV</sequence>
<dbReference type="SUPFAM" id="SSF51206">
    <property type="entry name" value="cAMP-binding domain-like"/>
    <property type="match status" value="1"/>
</dbReference>
<comment type="caution">
    <text evidence="13">The sequence shown here is derived from an EMBL/GenBank/DDBJ whole genome shotgun (WGS) entry which is preliminary data.</text>
</comment>
<keyword evidence="3" id="KW-0633">Potassium transport</keyword>
<dbReference type="PROSITE" id="PS50042">
    <property type="entry name" value="CNMP_BINDING_3"/>
    <property type="match status" value="1"/>
</dbReference>
<feature type="domain" description="Cyclic nucleotide-binding" evidence="12">
    <location>
        <begin position="267"/>
        <end position="355"/>
    </location>
</feature>